<dbReference type="AlphaFoldDB" id="A0A846ZC68"/>
<evidence type="ECO:0000313" key="2">
    <source>
        <dbReference type="Proteomes" id="UP000541636"/>
    </source>
</evidence>
<gene>
    <name evidence="1" type="ORF">HF690_00220</name>
</gene>
<protein>
    <submittedName>
        <fullName evidence="1">Sce7726 family protein</fullName>
    </submittedName>
</protein>
<organism evidence="1 2">
    <name type="scientific">Oleiagrimonas citrea</name>
    <dbReference type="NCBI Taxonomy" id="1665687"/>
    <lineage>
        <taxon>Bacteria</taxon>
        <taxon>Pseudomonadati</taxon>
        <taxon>Pseudomonadota</taxon>
        <taxon>Gammaproteobacteria</taxon>
        <taxon>Lysobacterales</taxon>
        <taxon>Rhodanobacteraceae</taxon>
        <taxon>Oleiagrimonas</taxon>
    </lineage>
</organism>
<accession>A0A846ZC68</accession>
<dbReference type="InterPro" id="IPR047729">
    <property type="entry name" value="Sce7726-like"/>
</dbReference>
<name>A0A846ZC68_9GAMM</name>
<dbReference type="NCBIfam" id="NF033832">
    <property type="entry name" value="sce7726_fam"/>
    <property type="match status" value="1"/>
</dbReference>
<evidence type="ECO:0000313" key="1">
    <source>
        <dbReference type="EMBL" id="NKZ37375.1"/>
    </source>
</evidence>
<dbReference type="RefSeq" id="WP_168608054.1">
    <property type="nucleotide sequence ID" value="NZ_JAAZQD010000001.1"/>
</dbReference>
<reference evidence="1 2" key="1">
    <citation type="journal article" date="2017" name="Int. J. Syst. Evol. Microbiol.">
        <title>Oleiagrimonas citrea sp. nov., a marine bacterium isolated from tidal flat sediment and emended description of the genus Oleiagrimonas Fang et al. 2015 and Oleiagrimonas soli.</title>
        <authorList>
            <person name="Yang S.H."/>
            <person name="Seo H.S."/>
            <person name="Seong C.N."/>
            <person name="Kwon K.K."/>
        </authorList>
    </citation>
    <scope>NUCLEOTIDE SEQUENCE [LARGE SCALE GENOMIC DNA]</scope>
    <source>
        <strain evidence="1 2">MEBiC09124</strain>
    </source>
</reference>
<dbReference type="Proteomes" id="UP000541636">
    <property type="component" value="Unassembled WGS sequence"/>
</dbReference>
<proteinExistence type="predicted"/>
<keyword evidence="2" id="KW-1185">Reference proteome</keyword>
<comment type="caution">
    <text evidence="1">The sequence shown here is derived from an EMBL/GenBank/DDBJ whole genome shotgun (WGS) entry which is preliminary data.</text>
</comment>
<dbReference type="EMBL" id="JAAZQD010000001">
    <property type="protein sequence ID" value="NKZ37375.1"/>
    <property type="molecule type" value="Genomic_DNA"/>
</dbReference>
<sequence>MTSPKSIASDAMMTSHSCYPASHNAPQQKGQHEEITEQFLRDFAKTEVHRLVRSRNPAMLVEEMGVCLGKARVDLAVIADRLIGIEIKGPKDDVSRLPHQALAYSKCFDRVILLVDESLVDKARPLIPTWWGLVVAMHGDGGFEYRFERRPRPNPDLDIEALLSLLWREEIDALTQELLGTTTKPRATKRAIRTELCKQIDVEALRHASLNKLRDRSDWRTVPIHTERAVA</sequence>